<evidence type="ECO:0000256" key="4">
    <source>
        <dbReference type="ARBA" id="ARBA00005812"/>
    </source>
</evidence>
<dbReference type="Proteomes" id="UP001642484">
    <property type="component" value="Unassembled WGS sequence"/>
</dbReference>
<dbReference type="PANTHER" id="PTHR30559">
    <property type="entry name" value="FRUCTOSE-BISPHOSPHATE ALDOLASE CLASS 2"/>
    <property type="match status" value="1"/>
</dbReference>
<proteinExistence type="inferred from homology"/>
<keyword evidence="6" id="KW-0479">Metal-binding</keyword>
<organism evidence="10 11">
    <name type="scientific">Durusdinium trenchii</name>
    <dbReference type="NCBI Taxonomy" id="1381693"/>
    <lineage>
        <taxon>Eukaryota</taxon>
        <taxon>Sar</taxon>
        <taxon>Alveolata</taxon>
        <taxon>Dinophyceae</taxon>
        <taxon>Suessiales</taxon>
        <taxon>Symbiodiniaceae</taxon>
        <taxon>Durusdinium</taxon>
    </lineage>
</organism>
<dbReference type="EMBL" id="CAXAMN010003410">
    <property type="protein sequence ID" value="CAK9004497.1"/>
    <property type="molecule type" value="Genomic_DNA"/>
</dbReference>
<evidence type="ECO:0000256" key="9">
    <source>
        <dbReference type="ARBA" id="ARBA00023239"/>
    </source>
</evidence>
<keyword evidence="7" id="KW-0862">Zinc</keyword>
<comment type="catalytic activity">
    <reaction evidence="1">
        <text>beta-D-fructose 1,6-bisphosphate = D-glyceraldehyde 3-phosphate + dihydroxyacetone phosphate</text>
        <dbReference type="Rhea" id="RHEA:14729"/>
        <dbReference type="ChEBI" id="CHEBI:32966"/>
        <dbReference type="ChEBI" id="CHEBI:57642"/>
        <dbReference type="ChEBI" id="CHEBI:59776"/>
        <dbReference type="EC" id="4.1.2.13"/>
    </reaction>
</comment>
<dbReference type="SUPFAM" id="SSF51569">
    <property type="entry name" value="Aldolase"/>
    <property type="match status" value="1"/>
</dbReference>
<evidence type="ECO:0000313" key="11">
    <source>
        <dbReference type="Proteomes" id="UP001642484"/>
    </source>
</evidence>
<sequence>MPSKACSVALAGAGAYAAATAFLAPNAAPQVNQELQVRHLRQQPAESSSSSSTGVMALGAAGVVVASAQAAKRTVRRAQVVRQATAVAEKTFTKMPASVKPGVVTGQALVDLLNYAKENQFAIPGVNVVSSSSVNACMEAAKKAGGPVMVTFSKGGGQFLAGKAADNSDDAASIAGTIAGALHVRQAWNHVIRGPISLASET</sequence>
<keyword evidence="9" id="KW-0456">Lyase</keyword>
<dbReference type="Pfam" id="PF01116">
    <property type="entry name" value="F_bP_aldolase"/>
    <property type="match status" value="1"/>
</dbReference>
<comment type="similarity">
    <text evidence="4">Belongs to the class II fructose-bisphosphate aldolase family.</text>
</comment>
<dbReference type="EC" id="4.1.2.13" evidence="5"/>
<dbReference type="InterPro" id="IPR006411">
    <property type="entry name" value="Fruct_bisP_bact"/>
</dbReference>
<reference evidence="10 11" key="1">
    <citation type="submission" date="2024-02" db="EMBL/GenBank/DDBJ databases">
        <authorList>
            <person name="Chen Y."/>
            <person name="Shah S."/>
            <person name="Dougan E. K."/>
            <person name="Thang M."/>
            <person name="Chan C."/>
        </authorList>
    </citation>
    <scope>NUCLEOTIDE SEQUENCE [LARGE SCALE GENOMIC DNA]</scope>
</reference>
<dbReference type="InterPro" id="IPR013785">
    <property type="entry name" value="Aldolase_TIM"/>
</dbReference>
<evidence type="ECO:0000256" key="2">
    <source>
        <dbReference type="ARBA" id="ARBA00001947"/>
    </source>
</evidence>
<evidence type="ECO:0000256" key="6">
    <source>
        <dbReference type="ARBA" id="ARBA00022723"/>
    </source>
</evidence>
<protein>
    <recommendedName>
        <fullName evidence="5">fructose-bisphosphate aldolase</fullName>
        <ecNumber evidence="5">4.1.2.13</ecNumber>
    </recommendedName>
</protein>
<evidence type="ECO:0000256" key="3">
    <source>
        <dbReference type="ARBA" id="ARBA00004714"/>
    </source>
</evidence>
<comment type="caution">
    <text evidence="10">The sequence shown here is derived from an EMBL/GenBank/DDBJ whole genome shotgun (WGS) entry which is preliminary data.</text>
</comment>
<evidence type="ECO:0000256" key="8">
    <source>
        <dbReference type="ARBA" id="ARBA00023152"/>
    </source>
</evidence>
<keyword evidence="11" id="KW-1185">Reference proteome</keyword>
<dbReference type="Gene3D" id="3.20.20.70">
    <property type="entry name" value="Aldolase class I"/>
    <property type="match status" value="1"/>
</dbReference>
<accession>A0ABP0ISH7</accession>
<name>A0ABP0ISH7_9DINO</name>
<evidence type="ECO:0000256" key="1">
    <source>
        <dbReference type="ARBA" id="ARBA00000441"/>
    </source>
</evidence>
<comment type="pathway">
    <text evidence="3">Carbohydrate degradation; glycolysis; D-glyceraldehyde 3-phosphate and glycerone phosphate from D-glucose: step 4/4.</text>
</comment>
<comment type="cofactor">
    <cofactor evidence="2">
        <name>Zn(2+)</name>
        <dbReference type="ChEBI" id="CHEBI:29105"/>
    </cofactor>
</comment>
<keyword evidence="8" id="KW-0324">Glycolysis</keyword>
<evidence type="ECO:0000256" key="7">
    <source>
        <dbReference type="ARBA" id="ARBA00022833"/>
    </source>
</evidence>
<evidence type="ECO:0000313" key="10">
    <source>
        <dbReference type="EMBL" id="CAK9004497.1"/>
    </source>
</evidence>
<dbReference type="PANTHER" id="PTHR30559:SF0">
    <property type="entry name" value="FRUCTOSE-BISPHOSPHATE ALDOLASE"/>
    <property type="match status" value="1"/>
</dbReference>
<dbReference type="InterPro" id="IPR000771">
    <property type="entry name" value="FBA_II"/>
</dbReference>
<evidence type="ECO:0000256" key="5">
    <source>
        <dbReference type="ARBA" id="ARBA00013068"/>
    </source>
</evidence>
<gene>
    <name evidence="10" type="ORF">CCMP2556_LOCUS7699</name>
</gene>